<feature type="compositionally biased region" description="Basic and acidic residues" evidence="7">
    <location>
        <begin position="19"/>
        <end position="31"/>
    </location>
</feature>
<proteinExistence type="predicted"/>
<sequence length="472" mass="50733">MTEEKTPHPQNRPIFATEADARKGQAADAKQKPPTYAAEPALTKKSWLLIILLSFVGQVAWALENNFFNLFIQDVFNASLSDVALMVSASALTAAATTLLVGAWSDRVGKRKVFIGVGTILWGVSIIVFAYLQTISFALADTAAAAMAFGVTLTIVFDCVMTFFGSLANDSCFNAWVTDITTDKNRGKVEGVNSAMPLLAMLAVFGGAMFLMIVRPDGTVTYDYPLFFIIIGCAVIALGILVLVLMDDSAPERKRDGGYLKSVLYGFRPRSMADNKMLYLVLLAYLVFATALQVFMPYYVLYLRLPYVLGESYVFVMAPGIIIAAIFTILYGKTVDRRGFLRSVILPLVLFIAGCVVLTLFTGTAFIFAGSVLMLSGYLGAVACFGAEVRNNTPGGYVGMFQGVRIFMVVLIPMLIGPWIGSALSASSGSLGFGVVGDGFTPSSLVFLGGAVVALLTFIVLLAIRAERSKAE</sequence>
<dbReference type="PROSITE" id="PS50850">
    <property type="entry name" value="MFS"/>
    <property type="match status" value="1"/>
</dbReference>
<feature type="domain" description="Major facilitator superfamily (MFS) profile" evidence="9">
    <location>
        <begin position="46"/>
        <end position="469"/>
    </location>
</feature>
<accession>A0ABN6MIY7</accession>
<organism evidence="10 11">
    <name type="scientific">Raoultibacter timonensis</name>
    <dbReference type="NCBI Taxonomy" id="1907662"/>
    <lineage>
        <taxon>Bacteria</taxon>
        <taxon>Bacillati</taxon>
        <taxon>Actinomycetota</taxon>
        <taxon>Coriobacteriia</taxon>
        <taxon>Eggerthellales</taxon>
        <taxon>Eggerthellaceae</taxon>
        <taxon>Raoultibacter</taxon>
    </lineage>
</organism>
<feature type="transmembrane region" description="Helical" evidence="8">
    <location>
        <begin position="46"/>
        <end position="63"/>
    </location>
</feature>
<dbReference type="EMBL" id="AP025564">
    <property type="protein sequence ID" value="BDE96266.1"/>
    <property type="molecule type" value="Genomic_DNA"/>
</dbReference>
<dbReference type="PANTHER" id="PTHR23517">
    <property type="entry name" value="RESISTANCE PROTEIN MDTM, PUTATIVE-RELATED-RELATED"/>
    <property type="match status" value="1"/>
</dbReference>
<dbReference type="Pfam" id="PF07690">
    <property type="entry name" value="MFS_1"/>
    <property type="match status" value="1"/>
</dbReference>
<evidence type="ECO:0000256" key="1">
    <source>
        <dbReference type="ARBA" id="ARBA00004651"/>
    </source>
</evidence>
<feature type="transmembrane region" description="Helical" evidence="8">
    <location>
        <begin position="367"/>
        <end position="385"/>
    </location>
</feature>
<dbReference type="SUPFAM" id="SSF103473">
    <property type="entry name" value="MFS general substrate transporter"/>
    <property type="match status" value="1"/>
</dbReference>
<feature type="transmembrane region" description="Helical" evidence="8">
    <location>
        <begin position="344"/>
        <end position="361"/>
    </location>
</feature>
<dbReference type="Proteomes" id="UP001320544">
    <property type="component" value="Chromosome"/>
</dbReference>
<feature type="transmembrane region" description="Helical" evidence="8">
    <location>
        <begin position="83"/>
        <end position="101"/>
    </location>
</feature>
<dbReference type="InterPro" id="IPR011701">
    <property type="entry name" value="MFS"/>
</dbReference>
<dbReference type="InterPro" id="IPR036259">
    <property type="entry name" value="MFS_trans_sf"/>
</dbReference>
<evidence type="ECO:0000256" key="5">
    <source>
        <dbReference type="ARBA" id="ARBA00022989"/>
    </source>
</evidence>
<dbReference type="InterPro" id="IPR020846">
    <property type="entry name" value="MFS_dom"/>
</dbReference>
<feature type="transmembrane region" description="Helical" evidence="8">
    <location>
        <begin position="113"/>
        <end position="132"/>
    </location>
</feature>
<keyword evidence="11" id="KW-1185">Reference proteome</keyword>
<keyword evidence="6 8" id="KW-0472">Membrane</keyword>
<dbReference type="Gene3D" id="1.20.1250.20">
    <property type="entry name" value="MFS general substrate transporter like domains"/>
    <property type="match status" value="1"/>
</dbReference>
<dbReference type="InterPro" id="IPR050171">
    <property type="entry name" value="MFS_Transporters"/>
</dbReference>
<evidence type="ECO:0000256" key="7">
    <source>
        <dbReference type="SAM" id="MobiDB-lite"/>
    </source>
</evidence>
<keyword evidence="4 8" id="KW-0812">Transmembrane</keyword>
<feature type="transmembrane region" description="Helical" evidence="8">
    <location>
        <begin position="445"/>
        <end position="464"/>
    </location>
</feature>
<gene>
    <name evidence="10" type="ORF">CE91St30_15990</name>
</gene>
<keyword evidence="3" id="KW-1003">Cell membrane</keyword>
<evidence type="ECO:0000313" key="11">
    <source>
        <dbReference type="Proteomes" id="UP001320544"/>
    </source>
</evidence>
<name>A0ABN6MIY7_9ACTN</name>
<dbReference type="PANTHER" id="PTHR23517:SF3">
    <property type="entry name" value="INTEGRAL MEMBRANE TRANSPORT PROTEIN"/>
    <property type="match status" value="1"/>
</dbReference>
<protein>
    <submittedName>
        <fullName evidence="10">MFS transporter</fullName>
    </submittedName>
</protein>
<evidence type="ECO:0000256" key="2">
    <source>
        <dbReference type="ARBA" id="ARBA00022448"/>
    </source>
</evidence>
<feature type="transmembrane region" description="Helical" evidence="8">
    <location>
        <begin position="406"/>
        <end position="425"/>
    </location>
</feature>
<feature type="transmembrane region" description="Helical" evidence="8">
    <location>
        <begin position="144"/>
        <end position="164"/>
    </location>
</feature>
<feature type="region of interest" description="Disordered" evidence="7">
    <location>
        <begin position="1"/>
        <end position="35"/>
    </location>
</feature>
<evidence type="ECO:0000256" key="3">
    <source>
        <dbReference type="ARBA" id="ARBA00022475"/>
    </source>
</evidence>
<evidence type="ECO:0000313" key="10">
    <source>
        <dbReference type="EMBL" id="BDE96266.1"/>
    </source>
</evidence>
<dbReference type="RefSeq" id="WP_244412535.1">
    <property type="nucleotide sequence ID" value="NZ_AP025564.1"/>
</dbReference>
<keyword evidence="2" id="KW-0813">Transport</keyword>
<evidence type="ECO:0000256" key="8">
    <source>
        <dbReference type="SAM" id="Phobius"/>
    </source>
</evidence>
<evidence type="ECO:0000256" key="4">
    <source>
        <dbReference type="ARBA" id="ARBA00022692"/>
    </source>
</evidence>
<comment type="subcellular location">
    <subcellularLocation>
        <location evidence="1">Cell membrane</location>
        <topology evidence="1">Multi-pass membrane protein</topology>
    </subcellularLocation>
</comment>
<feature type="transmembrane region" description="Helical" evidence="8">
    <location>
        <begin position="226"/>
        <end position="246"/>
    </location>
</feature>
<feature type="transmembrane region" description="Helical" evidence="8">
    <location>
        <begin position="194"/>
        <end position="214"/>
    </location>
</feature>
<evidence type="ECO:0000256" key="6">
    <source>
        <dbReference type="ARBA" id="ARBA00023136"/>
    </source>
</evidence>
<feature type="transmembrane region" description="Helical" evidence="8">
    <location>
        <begin position="312"/>
        <end position="332"/>
    </location>
</feature>
<evidence type="ECO:0000259" key="9">
    <source>
        <dbReference type="PROSITE" id="PS50850"/>
    </source>
</evidence>
<feature type="transmembrane region" description="Helical" evidence="8">
    <location>
        <begin position="277"/>
        <end position="300"/>
    </location>
</feature>
<reference evidence="10 11" key="1">
    <citation type="submission" date="2022-01" db="EMBL/GenBank/DDBJ databases">
        <title>Novel bile acid biosynthetic pathways are enriched in the microbiome of centenarians.</title>
        <authorList>
            <person name="Sato Y."/>
            <person name="Atarashi K."/>
            <person name="Plichta R.D."/>
            <person name="Arai Y."/>
            <person name="Sasajima S."/>
            <person name="Kearney M.S."/>
            <person name="Suda W."/>
            <person name="Takeshita K."/>
            <person name="Sasaki T."/>
            <person name="Okamoto S."/>
            <person name="Skelly N.A."/>
            <person name="Okamura Y."/>
            <person name="Vlamakis H."/>
            <person name="Li Y."/>
            <person name="Tanoue T."/>
            <person name="Takei H."/>
            <person name="Nittono H."/>
            <person name="Narushima S."/>
            <person name="Irie J."/>
            <person name="Itoh H."/>
            <person name="Moriya K."/>
            <person name="Sugiura Y."/>
            <person name="Suematsu M."/>
            <person name="Moritoki N."/>
            <person name="Shibata S."/>
            <person name="Littman R.D."/>
            <person name="Fischbach A.M."/>
            <person name="Uwamino Y."/>
            <person name="Inoue T."/>
            <person name="Honda A."/>
            <person name="Hattori M."/>
            <person name="Murai T."/>
            <person name="Xavier J.R."/>
            <person name="Hirose N."/>
            <person name="Honda K."/>
        </authorList>
    </citation>
    <scope>NUCLEOTIDE SEQUENCE [LARGE SCALE GENOMIC DNA]</scope>
    <source>
        <strain evidence="10 11">CE91-St30</strain>
    </source>
</reference>
<keyword evidence="5 8" id="KW-1133">Transmembrane helix</keyword>